<organism evidence="1 2">
    <name type="scientific">Amycolatopsis suaedae</name>
    <dbReference type="NCBI Taxonomy" id="2510978"/>
    <lineage>
        <taxon>Bacteria</taxon>
        <taxon>Bacillati</taxon>
        <taxon>Actinomycetota</taxon>
        <taxon>Actinomycetes</taxon>
        <taxon>Pseudonocardiales</taxon>
        <taxon>Pseudonocardiaceae</taxon>
        <taxon>Amycolatopsis</taxon>
    </lineage>
</organism>
<dbReference type="RefSeq" id="WP_130474187.1">
    <property type="nucleotide sequence ID" value="NZ_SFCC01000002.1"/>
</dbReference>
<evidence type="ECO:0000313" key="1">
    <source>
        <dbReference type="EMBL" id="RZQ65402.1"/>
    </source>
</evidence>
<dbReference type="OrthoDB" id="3284019at2"/>
<comment type="caution">
    <text evidence="1">The sequence shown here is derived from an EMBL/GenBank/DDBJ whole genome shotgun (WGS) entry which is preliminary data.</text>
</comment>
<dbReference type="EMBL" id="SFCC01000002">
    <property type="protein sequence ID" value="RZQ65402.1"/>
    <property type="molecule type" value="Genomic_DNA"/>
</dbReference>
<name>A0A4Q7JE70_9PSEU</name>
<sequence length="359" mass="40596">MFTPRDIRILYRMSREARRRGISAAEFSDTMTDEDALRLAMKPVDPARWGLPPDDDITADVPPRDPRLAEVVAAARKSQWEPAAALLAGHGADWERRAVDVETLADVAVDVDWLETWRAARPGDPHAATVHARMLVTLAWKLRGARLARQTSAEQFAGFFRTLDAAEEATTQAIDAAPDDPTPWWTMVTLARGQQMSHDRFRRIWAGLLARAPLHRYGHDQALQYWCDKWAGTHERMFDFAEASAAKDPSLSSLPVQACYEYVIREEKPIWRSRRARLALDNLLDWLAGAGAGSIHEHHDRSIAALGLTGAGRHDEAVEQFRLLGRRADSWAWSYSTDARLKFLTTRWDACKKARRPSR</sequence>
<gene>
    <name evidence="1" type="ORF">EWH70_05905</name>
</gene>
<keyword evidence="2" id="KW-1185">Reference proteome</keyword>
<evidence type="ECO:0000313" key="2">
    <source>
        <dbReference type="Proteomes" id="UP000292003"/>
    </source>
</evidence>
<proteinExistence type="predicted"/>
<dbReference type="AlphaFoldDB" id="A0A4Q7JE70"/>
<protein>
    <submittedName>
        <fullName evidence="1">DUF4034 domain-containing protein</fullName>
    </submittedName>
</protein>
<reference evidence="1 2" key="1">
    <citation type="submission" date="2019-02" db="EMBL/GenBank/DDBJ databases">
        <title>Draft genome sequence of Amycolatopsis sp. 8-3EHSu isolated from roots of Suaeda maritima.</title>
        <authorList>
            <person name="Duangmal K."/>
            <person name="Chantavorakit T."/>
        </authorList>
    </citation>
    <scope>NUCLEOTIDE SEQUENCE [LARGE SCALE GENOMIC DNA]</scope>
    <source>
        <strain evidence="1 2">8-3EHSu</strain>
    </source>
</reference>
<dbReference type="Proteomes" id="UP000292003">
    <property type="component" value="Unassembled WGS sequence"/>
</dbReference>
<accession>A0A4Q7JE70</accession>